<dbReference type="Proteomes" id="UP000193377">
    <property type="component" value="Unassembled WGS sequence"/>
</dbReference>
<proteinExistence type="predicted"/>
<name>A0A1X2YRB4_BIFAD</name>
<sequence>MAYNPAQPRNPIGQWTEWGLTVGWHEYVDRRGNVRKYYKNNLSQMPSGYEMMHVGASGRNFSTLKNHDVHERVHITGTEDGEQLAIASTGNTCFGVINHDREAPEHTLSMCRGNKFQPVSENLPLDETSFGGRAAQLEGRKDGKVYDTLNARTNEQVNRAAFEGENAKVYHIDPKDFAEAEVKARHYYENKLGLNNADARSAEVFVYMDKEGKTHVAPALKRDSKTGLLKRAPRPHNEGGSPMAIVPGDDLTRMTRAMQAEGLDDVQCAISAGTGKQANGHPQNALHFRKEFYRNKASGDHVTSWGTIEMNNKGTEVEKARGEFSSDKEYADYKSKVADRRNKAASNYYHPVDSESAAKLMRRKTGNMNIPQDSIEMRHQDKEVSFAVRGEHTNTLYDGYGSRVGYEANDADGFRSMFNYSHQNNPVPAQAVHVGTGKHEGQYGITLRDKASGMSVVSWYNKRGHHTDTEPLLKANLPQRA</sequence>
<gene>
    <name evidence="1" type="ORF">B0487_2185</name>
</gene>
<protein>
    <submittedName>
        <fullName evidence="1">Uncharacterized protein</fullName>
    </submittedName>
</protein>
<accession>A0A1X2YRB4</accession>
<comment type="caution">
    <text evidence="1">The sequence shown here is derived from an EMBL/GenBank/DDBJ whole genome shotgun (WGS) entry which is preliminary data.</text>
</comment>
<organism evidence="1 2">
    <name type="scientific">Bifidobacterium adolescentis</name>
    <dbReference type="NCBI Taxonomy" id="1680"/>
    <lineage>
        <taxon>Bacteria</taxon>
        <taxon>Bacillati</taxon>
        <taxon>Actinomycetota</taxon>
        <taxon>Actinomycetes</taxon>
        <taxon>Bifidobacteriales</taxon>
        <taxon>Bifidobacteriaceae</taxon>
        <taxon>Bifidobacterium</taxon>
    </lineage>
</organism>
<evidence type="ECO:0000313" key="2">
    <source>
        <dbReference type="Proteomes" id="UP000193377"/>
    </source>
</evidence>
<dbReference type="RefSeq" id="WP_085393610.1">
    <property type="nucleotide sequence ID" value="NZ_LNKD01000008.1"/>
</dbReference>
<dbReference type="EMBL" id="LNKD01000008">
    <property type="protein sequence ID" value="OSG84698.1"/>
    <property type="molecule type" value="Genomic_DNA"/>
</dbReference>
<reference evidence="1 2" key="1">
    <citation type="journal article" date="2016" name="Sci. Rep.">
        <title>Evaluation of genetic diversity among strains of the human gut commensal Bifidobacterium adolescentis.</title>
        <authorList>
            <person name="Duranti S."/>
            <person name="Milani C."/>
            <person name="Lugli G.A."/>
            <person name="Mancabelli L."/>
            <person name="Turroni F."/>
            <person name="Ferrario C."/>
            <person name="Mangifesta M."/>
            <person name="Viappiani A."/>
            <person name="Sanchez B."/>
            <person name="Margolles A."/>
            <person name="van Sinderen D."/>
            <person name="Ventura M."/>
        </authorList>
    </citation>
    <scope>NUCLEOTIDE SEQUENCE [LARGE SCALE GENOMIC DNA]</scope>
    <source>
        <strain evidence="1 2">487B</strain>
    </source>
</reference>
<dbReference type="AlphaFoldDB" id="A0A1X2YRB4"/>
<evidence type="ECO:0000313" key="1">
    <source>
        <dbReference type="EMBL" id="OSG84698.1"/>
    </source>
</evidence>